<dbReference type="Proteomes" id="UP000646548">
    <property type="component" value="Unassembled WGS sequence"/>
</dbReference>
<sequence>MVFRFLCTLDKPEQQLQPGGATQHQQRNYQLPPLWGSVCLMCGSLVDDCRRRGGESCGHVFLEVHGFTDTLCNIAATAIESPFPSGRTLSCCFRGTVKSSVRHIVRSETRWKVVSYDICCAHSPVMELHQVDFDRNQSGSMKLVMEKSVHL</sequence>
<dbReference type="AlphaFoldDB" id="A0A834F3L6"/>
<gene>
    <name evidence="1" type="ORF">FQA47_001703</name>
</gene>
<name>A0A834F3L6_ORYME</name>
<protein>
    <submittedName>
        <fullName evidence="1">Uncharacterized protein</fullName>
    </submittedName>
</protein>
<evidence type="ECO:0000313" key="2">
    <source>
        <dbReference type="Proteomes" id="UP000646548"/>
    </source>
</evidence>
<dbReference type="EMBL" id="WKFB01000885">
    <property type="protein sequence ID" value="KAF6717092.1"/>
    <property type="molecule type" value="Genomic_DNA"/>
</dbReference>
<comment type="caution">
    <text evidence="1">The sequence shown here is derived from an EMBL/GenBank/DDBJ whole genome shotgun (WGS) entry which is preliminary data.</text>
</comment>
<accession>A0A834F3L6</accession>
<evidence type="ECO:0000313" key="1">
    <source>
        <dbReference type="EMBL" id="KAF6717092.1"/>
    </source>
</evidence>
<organism evidence="1 2">
    <name type="scientific">Oryzias melastigma</name>
    <name type="common">Marine medaka</name>
    <dbReference type="NCBI Taxonomy" id="30732"/>
    <lineage>
        <taxon>Eukaryota</taxon>
        <taxon>Metazoa</taxon>
        <taxon>Chordata</taxon>
        <taxon>Craniata</taxon>
        <taxon>Vertebrata</taxon>
        <taxon>Euteleostomi</taxon>
        <taxon>Actinopterygii</taxon>
        <taxon>Neopterygii</taxon>
        <taxon>Teleostei</taxon>
        <taxon>Neoteleostei</taxon>
        <taxon>Acanthomorphata</taxon>
        <taxon>Ovalentaria</taxon>
        <taxon>Atherinomorphae</taxon>
        <taxon>Beloniformes</taxon>
        <taxon>Adrianichthyidae</taxon>
        <taxon>Oryziinae</taxon>
        <taxon>Oryzias</taxon>
    </lineage>
</organism>
<reference evidence="1" key="1">
    <citation type="journal article" name="BMC Genomics">
        <title>Long-read sequencing and de novo genome assembly of marine medaka (Oryzias melastigma).</title>
        <authorList>
            <person name="Liang P."/>
            <person name="Saqib H.S.A."/>
            <person name="Ni X."/>
            <person name="Shen Y."/>
        </authorList>
    </citation>
    <scope>NUCLEOTIDE SEQUENCE</scope>
    <source>
        <strain evidence="1">Bigg-433</strain>
    </source>
</reference>
<proteinExistence type="predicted"/>